<keyword evidence="1" id="KW-0175">Coiled coil</keyword>
<evidence type="ECO:0000256" key="1">
    <source>
        <dbReference type="SAM" id="Coils"/>
    </source>
</evidence>
<evidence type="ECO:0000256" key="2">
    <source>
        <dbReference type="SAM" id="MobiDB-lite"/>
    </source>
</evidence>
<protein>
    <recommendedName>
        <fullName evidence="5">No apical meristem-associated C-terminal domain-containing protein</fullName>
    </recommendedName>
</protein>
<keyword evidence="4" id="KW-1185">Reference proteome</keyword>
<accession>A0A0E0KBT0</accession>
<name>A0A0E0KBT0_ORYPU</name>
<organism evidence="3">
    <name type="scientific">Oryza punctata</name>
    <name type="common">Red rice</name>
    <dbReference type="NCBI Taxonomy" id="4537"/>
    <lineage>
        <taxon>Eukaryota</taxon>
        <taxon>Viridiplantae</taxon>
        <taxon>Streptophyta</taxon>
        <taxon>Embryophyta</taxon>
        <taxon>Tracheophyta</taxon>
        <taxon>Spermatophyta</taxon>
        <taxon>Magnoliopsida</taxon>
        <taxon>Liliopsida</taxon>
        <taxon>Poales</taxon>
        <taxon>Poaceae</taxon>
        <taxon>BOP clade</taxon>
        <taxon>Oryzoideae</taxon>
        <taxon>Oryzeae</taxon>
        <taxon>Oryzinae</taxon>
        <taxon>Oryza</taxon>
    </lineage>
</organism>
<evidence type="ECO:0008006" key="5">
    <source>
        <dbReference type="Google" id="ProtNLM"/>
    </source>
</evidence>
<feature type="coiled-coil region" evidence="1">
    <location>
        <begin position="115"/>
        <end position="142"/>
    </location>
</feature>
<reference evidence="3" key="1">
    <citation type="submission" date="2015-04" db="UniProtKB">
        <authorList>
            <consortium name="EnsemblPlants"/>
        </authorList>
    </citation>
    <scope>IDENTIFICATION</scope>
</reference>
<feature type="region of interest" description="Disordered" evidence="2">
    <location>
        <begin position="20"/>
        <end position="85"/>
    </location>
</feature>
<dbReference type="Gramene" id="OPUNC03G11530.2">
    <property type="protein sequence ID" value="OPUNC03G11530.2"/>
    <property type="gene ID" value="OPUNC03G11530"/>
</dbReference>
<proteinExistence type="predicted"/>
<dbReference type="Proteomes" id="UP000026962">
    <property type="component" value="Chromosome 3"/>
</dbReference>
<dbReference type="EnsemblPlants" id="OPUNC03G11530.2">
    <property type="protein sequence ID" value="OPUNC03G11530.2"/>
    <property type="gene ID" value="OPUNC03G11530"/>
</dbReference>
<dbReference type="Gramene" id="OPUNC03G11530.1">
    <property type="protein sequence ID" value="OPUNC03G11530.1"/>
    <property type="gene ID" value="OPUNC03G11530"/>
</dbReference>
<dbReference type="HOGENOM" id="CLU_1629710_0_0_1"/>
<evidence type="ECO:0000313" key="4">
    <source>
        <dbReference type="Proteomes" id="UP000026962"/>
    </source>
</evidence>
<dbReference type="EnsemblPlants" id="OPUNC03G11530.1">
    <property type="protein sequence ID" value="OPUNC03G11530.1"/>
    <property type="gene ID" value="OPUNC03G11530"/>
</dbReference>
<feature type="compositionally biased region" description="Pro residues" evidence="2">
    <location>
        <begin position="30"/>
        <end position="61"/>
    </location>
</feature>
<dbReference type="AlphaFoldDB" id="A0A0E0KBT0"/>
<evidence type="ECO:0000313" key="3">
    <source>
        <dbReference type="EnsemblPlants" id="OPUNC03G11530.2"/>
    </source>
</evidence>
<sequence>MDPNMAAAFARILQDPNLVASLSQSASQPSPFPSNPVIPFPPPSFPPFCTQPPAPPAPSPSVPSKAKPSSRSGRCHRVSASLEPAVDPAVDPKKKMYYSTDEDIRLTLVESNSSQKEEEAAMKEYQQRLSDQRVEAANLNLLAAQEKKQCKLIDQKSKAMEMFTQLLQVDTSQMEEWAKNAHMKAVSNLSDQIWGKGESGQVS</sequence>
<reference evidence="3" key="2">
    <citation type="submission" date="2018-05" db="EMBL/GenBank/DDBJ databases">
        <title>OpunRS2 (Oryza punctata Reference Sequence Version 2).</title>
        <authorList>
            <person name="Zhang J."/>
            <person name="Kudrna D."/>
            <person name="Lee S."/>
            <person name="Talag J."/>
            <person name="Welchert J."/>
            <person name="Wing R.A."/>
        </authorList>
    </citation>
    <scope>NUCLEOTIDE SEQUENCE [LARGE SCALE GENOMIC DNA]</scope>
</reference>
<dbReference type="OMA" id="ELYSHEE"/>
<feature type="compositionally biased region" description="Low complexity" evidence="2">
    <location>
        <begin position="20"/>
        <end position="29"/>
    </location>
</feature>
<feature type="compositionally biased region" description="Low complexity" evidence="2">
    <location>
        <begin position="62"/>
        <end position="72"/>
    </location>
</feature>